<keyword evidence="5" id="KW-0598">Phosphotransferase system</keyword>
<evidence type="ECO:0000256" key="2">
    <source>
        <dbReference type="ARBA" id="ARBA00022448"/>
    </source>
</evidence>
<keyword evidence="6 9" id="KW-0812">Transmembrane</keyword>
<feature type="transmembrane region" description="Helical" evidence="9">
    <location>
        <begin position="138"/>
        <end position="161"/>
    </location>
</feature>
<accession>A0A5R8LYL3</accession>
<evidence type="ECO:0000313" key="10">
    <source>
        <dbReference type="EMBL" id="TLF42403.1"/>
    </source>
</evidence>
<evidence type="ECO:0000313" key="11">
    <source>
        <dbReference type="Proteomes" id="UP000307781"/>
    </source>
</evidence>
<feature type="transmembrane region" description="Helical" evidence="9">
    <location>
        <begin position="34"/>
        <end position="59"/>
    </location>
</feature>
<evidence type="ECO:0000256" key="4">
    <source>
        <dbReference type="ARBA" id="ARBA00022597"/>
    </source>
</evidence>
<gene>
    <name evidence="10" type="ORF">FEI14_05795</name>
</gene>
<comment type="caution">
    <text evidence="10">The sequence shown here is derived from an EMBL/GenBank/DDBJ whole genome shotgun (WGS) entry which is preliminary data.</text>
</comment>
<organism evidence="10 11">
    <name type="scientific">Lacticaseibacillus zeae</name>
    <name type="common">Lactobacillus zeae</name>
    <dbReference type="NCBI Taxonomy" id="57037"/>
    <lineage>
        <taxon>Bacteria</taxon>
        <taxon>Bacillati</taxon>
        <taxon>Bacillota</taxon>
        <taxon>Bacilli</taxon>
        <taxon>Lactobacillales</taxon>
        <taxon>Lactobacillaceae</taxon>
        <taxon>Lacticaseibacillus</taxon>
    </lineage>
</organism>
<feature type="transmembrane region" description="Helical" evidence="9">
    <location>
        <begin position="181"/>
        <end position="199"/>
    </location>
</feature>
<dbReference type="PANTHER" id="PTHR32502:SF28">
    <property type="entry name" value="PHOSPHOTRANSFERASE SYSTEM SUGAR-SPECIFIC EIIC COMPONENT"/>
    <property type="match status" value="1"/>
</dbReference>
<dbReference type="Proteomes" id="UP000307781">
    <property type="component" value="Unassembled WGS sequence"/>
</dbReference>
<evidence type="ECO:0000256" key="5">
    <source>
        <dbReference type="ARBA" id="ARBA00022683"/>
    </source>
</evidence>
<dbReference type="Pfam" id="PF03609">
    <property type="entry name" value="EII-Sor"/>
    <property type="match status" value="1"/>
</dbReference>
<dbReference type="EMBL" id="VBWN01000003">
    <property type="protein sequence ID" value="TLF42403.1"/>
    <property type="molecule type" value="Genomic_DNA"/>
</dbReference>
<keyword evidence="8 9" id="KW-0472">Membrane</keyword>
<sequence>MPEILQNILIILLSAYMAWDGGSGGQLTNNWPVTIGFMMGVIMGDINTAMIIAGTLQLMSLGVAGIGGASVPEYGLATIVSIFIAVRTGASTGTAIAVGLPVGMLTLQLDLIVKFVNNFFAHLSQRFLHEKKFKKMQWSFIASIGIWTLKYVIPVSIVIMFGPTVVKDILAIVPKWFTDGLSIAGGMLPVVGVGMLLRYMPTKKYLTFLIAGFVLAAYLKMPILGVALLGGAAAYMIYQNQVRNFNKENAVRAVGSHDTQGDDYDE</sequence>
<dbReference type="AlphaFoldDB" id="A0A5R8LYL3"/>
<keyword evidence="2" id="KW-0813">Transport</keyword>
<proteinExistence type="predicted"/>
<feature type="transmembrane region" description="Helical" evidence="9">
    <location>
        <begin position="96"/>
        <end position="117"/>
    </location>
</feature>
<keyword evidence="4 10" id="KW-0762">Sugar transport</keyword>
<evidence type="ECO:0000256" key="6">
    <source>
        <dbReference type="ARBA" id="ARBA00022692"/>
    </source>
</evidence>
<feature type="transmembrane region" description="Helical" evidence="9">
    <location>
        <begin position="206"/>
        <end position="238"/>
    </location>
</feature>
<dbReference type="InterPro" id="IPR004700">
    <property type="entry name" value="PTS_IIC_man"/>
</dbReference>
<dbReference type="RefSeq" id="WP_138117824.1">
    <property type="nucleotide sequence ID" value="NZ_VBWN01000003.1"/>
</dbReference>
<name>A0A5R8LYL3_LACZE</name>
<dbReference type="GO" id="GO:0009401">
    <property type="term" value="P:phosphoenolpyruvate-dependent sugar phosphotransferase system"/>
    <property type="evidence" value="ECO:0007669"/>
    <property type="project" value="UniProtKB-KW"/>
</dbReference>
<evidence type="ECO:0000256" key="3">
    <source>
        <dbReference type="ARBA" id="ARBA00022475"/>
    </source>
</evidence>
<dbReference type="PANTHER" id="PTHR32502">
    <property type="entry name" value="N-ACETYLGALACTOSAMINE PERMEASE II COMPONENT-RELATED"/>
    <property type="match status" value="1"/>
</dbReference>
<keyword evidence="7 9" id="KW-1133">Transmembrane helix</keyword>
<evidence type="ECO:0000256" key="8">
    <source>
        <dbReference type="ARBA" id="ARBA00023136"/>
    </source>
</evidence>
<evidence type="ECO:0000256" key="9">
    <source>
        <dbReference type="SAM" id="Phobius"/>
    </source>
</evidence>
<comment type="subcellular location">
    <subcellularLocation>
        <location evidence="1">Cell membrane</location>
        <topology evidence="1">Multi-pass membrane protein</topology>
    </subcellularLocation>
</comment>
<dbReference type="PROSITE" id="PS51106">
    <property type="entry name" value="PTS_EIIC_TYPE_4"/>
    <property type="match status" value="1"/>
</dbReference>
<evidence type="ECO:0000256" key="7">
    <source>
        <dbReference type="ARBA" id="ARBA00022989"/>
    </source>
</evidence>
<dbReference type="GO" id="GO:0005886">
    <property type="term" value="C:plasma membrane"/>
    <property type="evidence" value="ECO:0007669"/>
    <property type="project" value="UniProtKB-SubCell"/>
</dbReference>
<evidence type="ECO:0000256" key="1">
    <source>
        <dbReference type="ARBA" id="ARBA00004651"/>
    </source>
</evidence>
<dbReference type="InterPro" id="IPR050303">
    <property type="entry name" value="GatZ_KbaZ_carbometab"/>
</dbReference>
<feature type="transmembrane region" description="Helical" evidence="9">
    <location>
        <begin position="71"/>
        <end position="90"/>
    </location>
</feature>
<reference evidence="10 11" key="1">
    <citation type="submission" date="2019-05" db="EMBL/GenBank/DDBJ databases">
        <title>Genome-based reclassification of Lactobacillus casei as Lactobacillus casei subsp. casei. subsp.nov., description of Lactobacillus casei subsp. zeae subsp. nov., and emended description of Lactobacillus casei.</title>
        <authorList>
            <person name="Huang C.-H."/>
        </authorList>
    </citation>
    <scope>NUCLEOTIDE SEQUENCE [LARGE SCALE GENOMIC DNA]</scope>
    <source>
        <strain evidence="10 11">CRBIP24.58</strain>
    </source>
</reference>
<protein>
    <submittedName>
        <fullName evidence="10">PTS sugar transporter subunit IIC</fullName>
    </submittedName>
</protein>
<keyword evidence="3" id="KW-1003">Cell membrane</keyword>